<evidence type="ECO:0000313" key="2">
    <source>
        <dbReference type="Proteomes" id="UP000799764"/>
    </source>
</evidence>
<comment type="caution">
    <text evidence="1">The sequence shown here is derived from an EMBL/GenBank/DDBJ whole genome shotgun (WGS) entry which is preliminary data.</text>
</comment>
<keyword evidence="2" id="KW-1185">Reference proteome</keyword>
<name>A0A9P4P737_9PLEO</name>
<organism evidence="1 2">
    <name type="scientific">Karstenula rhodostoma CBS 690.94</name>
    <dbReference type="NCBI Taxonomy" id="1392251"/>
    <lineage>
        <taxon>Eukaryota</taxon>
        <taxon>Fungi</taxon>
        <taxon>Dikarya</taxon>
        <taxon>Ascomycota</taxon>
        <taxon>Pezizomycotina</taxon>
        <taxon>Dothideomycetes</taxon>
        <taxon>Pleosporomycetidae</taxon>
        <taxon>Pleosporales</taxon>
        <taxon>Massarineae</taxon>
        <taxon>Didymosphaeriaceae</taxon>
        <taxon>Karstenula</taxon>
    </lineage>
</organism>
<reference evidence="1" key="1">
    <citation type="journal article" date="2020" name="Stud. Mycol.">
        <title>101 Dothideomycetes genomes: a test case for predicting lifestyles and emergence of pathogens.</title>
        <authorList>
            <person name="Haridas S."/>
            <person name="Albert R."/>
            <person name="Binder M."/>
            <person name="Bloem J."/>
            <person name="Labutti K."/>
            <person name="Salamov A."/>
            <person name="Andreopoulos B."/>
            <person name="Baker S."/>
            <person name="Barry K."/>
            <person name="Bills G."/>
            <person name="Bluhm B."/>
            <person name="Cannon C."/>
            <person name="Castanera R."/>
            <person name="Culley D."/>
            <person name="Daum C."/>
            <person name="Ezra D."/>
            <person name="Gonzalez J."/>
            <person name="Henrissat B."/>
            <person name="Kuo A."/>
            <person name="Liang C."/>
            <person name="Lipzen A."/>
            <person name="Lutzoni F."/>
            <person name="Magnuson J."/>
            <person name="Mondo S."/>
            <person name="Nolan M."/>
            <person name="Ohm R."/>
            <person name="Pangilinan J."/>
            <person name="Park H.-J."/>
            <person name="Ramirez L."/>
            <person name="Alfaro M."/>
            <person name="Sun H."/>
            <person name="Tritt A."/>
            <person name="Yoshinaga Y."/>
            <person name="Zwiers L.-H."/>
            <person name="Turgeon B."/>
            <person name="Goodwin S."/>
            <person name="Spatafora J."/>
            <person name="Crous P."/>
            <person name="Grigoriev I."/>
        </authorList>
    </citation>
    <scope>NUCLEOTIDE SEQUENCE</scope>
    <source>
        <strain evidence="1">CBS 690.94</strain>
    </source>
</reference>
<accession>A0A9P4P737</accession>
<gene>
    <name evidence="1" type="ORF">P171DRAFT_162851</name>
</gene>
<sequence length="98" mass="11057">MGRLLFNACGSKCLSMPRGSCSLGTRKMLLTLLVTCSPLRVYLQSTRCGEHFAETSRRVGQDVWGSAWHHLTRHHAVSSCSRLCSQHEWGAFGKQRRH</sequence>
<protein>
    <submittedName>
        <fullName evidence="1">Uncharacterized protein</fullName>
    </submittedName>
</protein>
<dbReference type="Proteomes" id="UP000799764">
    <property type="component" value="Unassembled WGS sequence"/>
</dbReference>
<dbReference type="OrthoDB" id="10538676at2759"/>
<proteinExistence type="predicted"/>
<dbReference type="AlphaFoldDB" id="A0A9P4P737"/>
<evidence type="ECO:0000313" key="1">
    <source>
        <dbReference type="EMBL" id="KAF2438542.1"/>
    </source>
</evidence>
<dbReference type="EMBL" id="MU001512">
    <property type="protein sequence ID" value="KAF2438542.1"/>
    <property type="molecule type" value="Genomic_DNA"/>
</dbReference>